<organism evidence="2 3">
    <name type="scientific">Amblyomma americanum</name>
    <name type="common">Lone star tick</name>
    <dbReference type="NCBI Taxonomy" id="6943"/>
    <lineage>
        <taxon>Eukaryota</taxon>
        <taxon>Metazoa</taxon>
        <taxon>Ecdysozoa</taxon>
        <taxon>Arthropoda</taxon>
        <taxon>Chelicerata</taxon>
        <taxon>Arachnida</taxon>
        <taxon>Acari</taxon>
        <taxon>Parasitiformes</taxon>
        <taxon>Ixodida</taxon>
        <taxon>Ixodoidea</taxon>
        <taxon>Ixodidae</taxon>
        <taxon>Amblyomminae</taxon>
        <taxon>Amblyomma</taxon>
    </lineage>
</organism>
<proteinExistence type="predicted"/>
<evidence type="ECO:0000313" key="3">
    <source>
        <dbReference type="Proteomes" id="UP001321473"/>
    </source>
</evidence>
<evidence type="ECO:0008006" key="4">
    <source>
        <dbReference type="Google" id="ProtNLM"/>
    </source>
</evidence>
<reference evidence="2 3" key="1">
    <citation type="journal article" date="2023" name="Arcadia Sci">
        <title>De novo assembly of a long-read Amblyomma americanum tick genome.</title>
        <authorList>
            <person name="Chou S."/>
            <person name="Poskanzer K.E."/>
            <person name="Rollins M."/>
            <person name="Thuy-Boun P.S."/>
        </authorList>
    </citation>
    <scope>NUCLEOTIDE SEQUENCE [LARGE SCALE GENOMIC DNA]</scope>
    <source>
        <strain evidence="2">F_SG_1</strain>
        <tissue evidence="2">Salivary glands</tissue>
    </source>
</reference>
<gene>
    <name evidence="2" type="ORF">V5799_006210</name>
</gene>
<accession>A0AAQ4DX12</accession>
<name>A0AAQ4DX12_AMBAM</name>
<dbReference type="EMBL" id="JARKHS020025824">
    <property type="protein sequence ID" value="KAK8767002.1"/>
    <property type="molecule type" value="Genomic_DNA"/>
</dbReference>
<dbReference type="AlphaFoldDB" id="A0AAQ4DX12"/>
<feature type="chain" id="PRO_5042936568" description="Secreted protein" evidence="1">
    <location>
        <begin position="24"/>
        <end position="107"/>
    </location>
</feature>
<protein>
    <recommendedName>
        <fullName evidence="4">Secreted protein</fullName>
    </recommendedName>
</protein>
<comment type="caution">
    <text evidence="2">The sequence shown here is derived from an EMBL/GenBank/DDBJ whole genome shotgun (WGS) entry which is preliminary data.</text>
</comment>
<sequence length="107" mass="12099">MPIRRPRVVLLLLLLAVAQLAGAIRPPTGPKTVPIRNGRCIYRGKSVREAYITQADGKCVEVRCKPKQRRLYFNPMKECMLPPPGKGCFYQDGLLENVCCKPNHICY</sequence>
<dbReference type="Proteomes" id="UP001321473">
    <property type="component" value="Unassembled WGS sequence"/>
</dbReference>
<keyword evidence="3" id="KW-1185">Reference proteome</keyword>
<evidence type="ECO:0000313" key="2">
    <source>
        <dbReference type="EMBL" id="KAK8767002.1"/>
    </source>
</evidence>
<evidence type="ECO:0000256" key="1">
    <source>
        <dbReference type="SAM" id="SignalP"/>
    </source>
</evidence>
<keyword evidence="1" id="KW-0732">Signal</keyword>
<feature type="signal peptide" evidence="1">
    <location>
        <begin position="1"/>
        <end position="23"/>
    </location>
</feature>